<dbReference type="PANTHER" id="PTHR36156">
    <property type="entry name" value="SLR2101 PROTEIN"/>
    <property type="match status" value="1"/>
</dbReference>
<dbReference type="InterPro" id="IPR011051">
    <property type="entry name" value="RmlC_Cupin_sf"/>
</dbReference>
<evidence type="ECO:0000313" key="3">
    <source>
        <dbReference type="Proteomes" id="UP000624244"/>
    </source>
</evidence>
<dbReference type="AlphaFoldDB" id="A0A8H6DX13"/>
<dbReference type="OMA" id="HAWRNCS"/>
<dbReference type="CDD" id="cd02231">
    <property type="entry name" value="cupin_BLL6423-like"/>
    <property type="match status" value="1"/>
</dbReference>
<dbReference type="Pfam" id="PF07883">
    <property type="entry name" value="Cupin_2"/>
    <property type="match status" value="1"/>
</dbReference>
<dbReference type="InterPro" id="IPR047142">
    <property type="entry name" value="OryJ/VirC-like"/>
</dbReference>
<name>A0A8H6DX13_COCSA</name>
<sequence>MAPPTDIPNDLPKINRFITTHDPATKQAVFSNAIPDEHKVDPIPGADFRLGYVTKGFPVDLNNDADLKVYKPYLESSPGLVVSGGTVLRFVDVAPGHLSPMHRTVSLDYGVVLEGEFELVLDSGETRRMSRGDVAIQRGTMHAWRNLSSTSWGRMMYVLQECKQVEVNGEVLKEDYGTMQGVPKSS</sequence>
<evidence type="ECO:0000259" key="1">
    <source>
        <dbReference type="Pfam" id="PF07883"/>
    </source>
</evidence>
<reference evidence="2" key="1">
    <citation type="submission" date="2019-11" db="EMBL/GenBank/DDBJ databases">
        <title>Bipolaris sorokiniana Genome sequencing.</title>
        <authorList>
            <person name="Wang H."/>
        </authorList>
    </citation>
    <scope>NUCLEOTIDE SEQUENCE</scope>
</reference>
<dbReference type="Proteomes" id="UP000624244">
    <property type="component" value="Unassembled WGS sequence"/>
</dbReference>
<dbReference type="Gene3D" id="2.60.120.10">
    <property type="entry name" value="Jelly Rolls"/>
    <property type="match status" value="1"/>
</dbReference>
<dbReference type="EMBL" id="WNKQ01000006">
    <property type="protein sequence ID" value="KAF5850998.1"/>
    <property type="molecule type" value="Genomic_DNA"/>
</dbReference>
<dbReference type="SUPFAM" id="SSF51182">
    <property type="entry name" value="RmlC-like cupins"/>
    <property type="match status" value="1"/>
</dbReference>
<dbReference type="InterPro" id="IPR014710">
    <property type="entry name" value="RmlC-like_jellyroll"/>
</dbReference>
<organism evidence="2 3">
    <name type="scientific">Cochliobolus sativus</name>
    <name type="common">Common root rot and spot blotch fungus</name>
    <name type="synonym">Bipolaris sorokiniana</name>
    <dbReference type="NCBI Taxonomy" id="45130"/>
    <lineage>
        <taxon>Eukaryota</taxon>
        <taxon>Fungi</taxon>
        <taxon>Dikarya</taxon>
        <taxon>Ascomycota</taxon>
        <taxon>Pezizomycotina</taxon>
        <taxon>Dothideomycetes</taxon>
        <taxon>Pleosporomycetidae</taxon>
        <taxon>Pleosporales</taxon>
        <taxon>Pleosporineae</taxon>
        <taxon>Pleosporaceae</taxon>
        <taxon>Bipolaris</taxon>
    </lineage>
</organism>
<accession>A0A8H6DX13</accession>
<protein>
    <recommendedName>
        <fullName evidence="1">Cupin type-2 domain-containing protein</fullName>
    </recommendedName>
</protein>
<evidence type="ECO:0000313" key="2">
    <source>
        <dbReference type="EMBL" id="KAF5850998.1"/>
    </source>
</evidence>
<gene>
    <name evidence="2" type="ORF">GGP41_010692</name>
</gene>
<dbReference type="InterPro" id="IPR013096">
    <property type="entry name" value="Cupin_2"/>
</dbReference>
<feature type="domain" description="Cupin type-2" evidence="1">
    <location>
        <begin position="90"/>
        <end position="150"/>
    </location>
</feature>
<proteinExistence type="predicted"/>
<dbReference type="PANTHER" id="PTHR36156:SF3">
    <property type="entry name" value="CUPIN 2 CONSERVED BARREL DOMAIN-CONTAINING PROTEIN"/>
    <property type="match status" value="1"/>
</dbReference>
<comment type="caution">
    <text evidence="2">The sequence shown here is derived from an EMBL/GenBank/DDBJ whole genome shotgun (WGS) entry which is preliminary data.</text>
</comment>